<dbReference type="InterPro" id="IPR055166">
    <property type="entry name" value="Transc_reg_Sar_Rot_HTH"/>
</dbReference>
<evidence type="ECO:0000256" key="5">
    <source>
        <dbReference type="ARBA" id="ARBA00023163"/>
    </source>
</evidence>
<keyword evidence="2" id="KW-0963">Cytoplasm</keyword>
<keyword evidence="5" id="KW-0804">Transcription</keyword>
<accession>A0A4Q7KCH4</accession>
<dbReference type="FunFam" id="1.10.10.10:FF:000163">
    <property type="entry name" value="MarR family transcriptional regulator"/>
    <property type="match status" value="1"/>
</dbReference>
<protein>
    <submittedName>
        <fullName evidence="7">MarR family transcriptional regulator</fullName>
    </submittedName>
</protein>
<evidence type="ECO:0000256" key="4">
    <source>
        <dbReference type="ARBA" id="ARBA00023125"/>
    </source>
</evidence>
<evidence type="ECO:0000256" key="2">
    <source>
        <dbReference type="ARBA" id="ARBA00022490"/>
    </source>
</evidence>
<proteinExistence type="predicted"/>
<dbReference type="PRINTS" id="PR00598">
    <property type="entry name" value="HTHMARR"/>
</dbReference>
<dbReference type="OrthoDB" id="9806864at2"/>
<evidence type="ECO:0000256" key="1">
    <source>
        <dbReference type="ARBA" id="ARBA00004496"/>
    </source>
</evidence>
<dbReference type="InterPro" id="IPR000835">
    <property type="entry name" value="HTH_MarR-typ"/>
</dbReference>
<dbReference type="Proteomes" id="UP000294257">
    <property type="component" value="Unassembled WGS sequence"/>
</dbReference>
<dbReference type="PANTHER" id="PTHR33164:SF5">
    <property type="entry name" value="ORGANIC HYDROPEROXIDE RESISTANCE TRANSCRIPTIONAL REGULATOR"/>
    <property type="match status" value="1"/>
</dbReference>
<dbReference type="InterPro" id="IPR039422">
    <property type="entry name" value="MarR/SlyA-like"/>
</dbReference>
<comment type="caution">
    <text evidence="7">The sequence shown here is derived from an EMBL/GenBank/DDBJ whole genome shotgun (WGS) entry which is preliminary data.</text>
</comment>
<dbReference type="GO" id="GO:0003700">
    <property type="term" value="F:DNA-binding transcription factor activity"/>
    <property type="evidence" value="ECO:0007669"/>
    <property type="project" value="InterPro"/>
</dbReference>
<evidence type="ECO:0000259" key="6">
    <source>
        <dbReference type="PROSITE" id="PS50995"/>
    </source>
</evidence>
<dbReference type="EMBL" id="SGWQ01000015">
    <property type="protein sequence ID" value="RZS31188.1"/>
    <property type="molecule type" value="Genomic_DNA"/>
</dbReference>
<dbReference type="Pfam" id="PF22381">
    <property type="entry name" value="Staph_reg_Sar_Rot"/>
    <property type="match status" value="1"/>
</dbReference>
<keyword evidence="3" id="KW-0805">Transcription regulation</keyword>
<evidence type="ECO:0000313" key="8">
    <source>
        <dbReference type="Proteomes" id="UP000294257"/>
    </source>
</evidence>
<comment type="subcellular location">
    <subcellularLocation>
        <location evidence="1">Cytoplasm</location>
    </subcellularLocation>
</comment>
<gene>
    <name evidence="7" type="ORF">EV193_11567</name>
</gene>
<evidence type="ECO:0000313" key="7">
    <source>
        <dbReference type="EMBL" id="RZS31188.1"/>
    </source>
</evidence>
<dbReference type="PANTHER" id="PTHR33164">
    <property type="entry name" value="TRANSCRIPTIONAL REGULATOR, MARR FAMILY"/>
    <property type="match status" value="1"/>
</dbReference>
<dbReference type="SUPFAM" id="SSF46785">
    <property type="entry name" value="Winged helix' DNA-binding domain"/>
    <property type="match status" value="1"/>
</dbReference>
<keyword evidence="8" id="KW-1185">Reference proteome</keyword>
<dbReference type="GO" id="GO:0005737">
    <property type="term" value="C:cytoplasm"/>
    <property type="evidence" value="ECO:0007669"/>
    <property type="project" value="UniProtKB-SubCell"/>
</dbReference>
<dbReference type="InterPro" id="IPR036390">
    <property type="entry name" value="WH_DNA-bd_sf"/>
</dbReference>
<dbReference type="GO" id="GO:0003677">
    <property type="term" value="F:DNA binding"/>
    <property type="evidence" value="ECO:0007669"/>
    <property type="project" value="UniProtKB-KW"/>
</dbReference>
<dbReference type="InterPro" id="IPR011991">
    <property type="entry name" value="ArsR-like_HTH"/>
</dbReference>
<dbReference type="SMART" id="SM00347">
    <property type="entry name" value="HTH_MARR"/>
    <property type="match status" value="1"/>
</dbReference>
<dbReference type="GO" id="GO:0006950">
    <property type="term" value="P:response to stress"/>
    <property type="evidence" value="ECO:0007669"/>
    <property type="project" value="TreeGrafter"/>
</dbReference>
<dbReference type="Gene3D" id="1.10.10.10">
    <property type="entry name" value="Winged helix-like DNA-binding domain superfamily/Winged helix DNA-binding domain"/>
    <property type="match status" value="1"/>
</dbReference>
<dbReference type="AlphaFoldDB" id="A0A4Q7KCH4"/>
<evidence type="ECO:0000256" key="3">
    <source>
        <dbReference type="ARBA" id="ARBA00023015"/>
    </source>
</evidence>
<organism evidence="7 8">
    <name type="scientific">Herbihabitans rhizosphaerae</name>
    <dbReference type="NCBI Taxonomy" id="1872711"/>
    <lineage>
        <taxon>Bacteria</taxon>
        <taxon>Bacillati</taxon>
        <taxon>Actinomycetota</taxon>
        <taxon>Actinomycetes</taxon>
        <taxon>Pseudonocardiales</taxon>
        <taxon>Pseudonocardiaceae</taxon>
        <taxon>Herbihabitans</taxon>
    </lineage>
</organism>
<reference evidence="7 8" key="1">
    <citation type="submission" date="2019-02" db="EMBL/GenBank/DDBJ databases">
        <title>Genomic Encyclopedia of Type Strains, Phase IV (KMG-IV): sequencing the most valuable type-strain genomes for metagenomic binning, comparative biology and taxonomic classification.</title>
        <authorList>
            <person name="Goeker M."/>
        </authorList>
    </citation>
    <scope>NUCLEOTIDE SEQUENCE [LARGE SCALE GENOMIC DNA]</scope>
    <source>
        <strain evidence="7 8">DSM 101727</strain>
    </source>
</reference>
<dbReference type="InterPro" id="IPR036388">
    <property type="entry name" value="WH-like_DNA-bd_sf"/>
</dbReference>
<name>A0A4Q7KCH4_9PSEU</name>
<sequence>MGNSDLTLDKQVCFALYSASRAVTQLYRPVLDSLGLTYPQYLVLIVLWERGPTTVKDLGTALRLDSGTLSPLLKRLESAGLVARERRAEDERSVRVRLTDKGDELRGRACVVPGRIAGASGMDLAELEELRQRLVELTEAVGKHTLAPLD</sequence>
<dbReference type="PROSITE" id="PS50995">
    <property type="entry name" value="HTH_MARR_2"/>
    <property type="match status" value="1"/>
</dbReference>
<dbReference type="CDD" id="cd00090">
    <property type="entry name" value="HTH_ARSR"/>
    <property type="match status" value="1"/>
</dbReference>
<keyword evidence="4" id="KW-0238">DNA-binding</keyword>
<feature type="domain" description="HTH marR-type" evidence="6">
    <location>
        <begin position="9"/>
        <end position="136"/>
    </location>
</feature>
<dbReference type="RefSeq" id="WP_130348331.1">
    <property type="nucleotide sequence ID" value="NZ_SGWQ01000015.1"/>
</dbReference>